<reference evidence="6 7" key="1">
    <citation type="submission" date="2019-01" db="EMBL/GenBank/DDBJ databases">
        <title>Complete genome sequence of Cohnella hallensis HS21 isolated from Korean fir (Abies koreana) rhizospheric soil.</title>
        <authorList>
            <person name="Jiang L."/>
            <person name="Kang S.W."/>
            <person name="Kim S."/>
            <person name="Jung J."/>
            <person name="Kim C.Y."/>
            <person name="Kim D.H."/>
            <person name="Kim S.W."/>
            <person name="Lee J."/>
        </authorList>
    </citation>
    <scope>NUCLEOTIDE SEQUENCE [LARGE SCALE GENOMIC DNA]</scope>
    <source>
        <strain evidence="6 7">HS21</strain>
    </source>
</reference>
<gene>
    <name evidence="6" type="ORF">KCTCHS21_57180</name>
</gene>
<dbReference type="InterPro" id="IPR036390">
    <property type="entry name" value="WH_DNA-bd_sf"/>
</dbReference>
<dbReference type="GO" id="GO:0003700">
    <property type="term" value="F:DNA-binding transcription factor activity"/>
    <property type="evidence" value="ECO:0007669"/>
    <property type="project" value="InterPro"/>
</dbReference>
<evidence type="ECO:0000256" key="1">
    <source>
        <dbReference type="ARBA" id="ARBA00009437"/>
    </source>
</evidence>
<evidence type="ECO:0000313" key="6">
    <source>
        <dbReference type="EMBL" id="BBI36319.1"/>
    </source>
</evidence>
<dbReference type="Gene3D" id="1.10.10.10">
    <property type="entry name" value="Winged helix-like DNA-binding domain superfamily/Winged helix DNA-binding domain"/>
    <property type="match status" value="1"/>
</dbReference>
<evidence type="ECO:0000313" key="7">
    <source>
        <dbReference type="Proteomes" id="UP000289856"/>
    </source>
</evidence>
<keyword evidence="3" id="KW-0238">DNA-binding</keyword>
<keyword evidence="7" id="KW-1185">Reference proteome</keyword>
<dbReference type="FunFam" id="1.10.10.10:FF:000001">
    <property type="entry name" value="LysR family transcriptional regulator"/>
    <property type="match status" value="1"/>
</dbReference>
<feature type="domain" description="HTH lysR-type" evidence="5">
    <location>
        <begin position="1"/>
        <end position="58"/>
    </location>
</feature>
<dbReference type="InterPro" id="IPR036388">
    <property type="entry name" value="WH-like_DNA-bd_sf"/>
</dbReference>
<accession>A0A3T1DE00</accession>
<dbReference type="GO" id="GO:0003677">
    <property type="term" value="F:DNA binding"/>
    <property type="evidence" value="ECO:0007669"/>
    <property type="project" value="UniProtKB-KW"/>
</dbReference>
<proteinExistence type="inferred from homology"/>
<sequence>MNIEQFEYIAAIAKTGSISIAAEQLHVSQAGVSKSLSKLEDELGIKIFKRSRLGTEPTDRGKVIIEKVNEILARIEEIKEESQIQSALIEGEVRFSAGPNIVTILSKSIISFKKDHPNVRLAITAKNSEAIVQDLKENRTDLGLIYFDNHKQEDVKDLTMTKLLDSRIVVYVGKRSPLASKISVTPQELLAQTFVNADNNYSNWYIRDFMDKYGPVNIIFTSNNVDILKRTIAEGVAIGIFIEFSMKNDPLVANGDIVAIPLVNHEPHTISLGWARLTNKHFSIAQKEFLKYLIREYNNFK</sequence>
<evidence type="ECO:0000259" key="5">
    <source>
        <dbReference type="PROSITE" id="PS50931"/>
    </source>
</evidence>
<comment type="similarity">
    <text evidence="1">Belongs to the LysR transcriptional regulatory family.</text>
</comment>
<dbReference type="Pfam" id="PF03466">
    <property type="entry name" value="LysR_substrate"/>
    <property type="match status" value="1"/>
</dbReference>
<dbReference type="OrthoDB" id="9803735at2"/>
<dbReference type="KEGG" id="cohn:KCTCHS21_57180"/>
<dbReference type="PANTHER" id="PTHR30419">
    <property type="entry name" value="HTH-TYPE TRANSCRIPTIONAL REGULATOR YBHD"/>
    <property type="match status" value="1"/>
</dbReference>
<protein>
    <submittedName>
        <fullName evidence="6">Transcriptional regulator</fullName>
    </submittedName>
</protein>
<organism evidence="6 7">
    <name type="scientific">Cohnella abietis</name>
    <dbReference type="NCBI Taxonomy" id="2507935"/>
    <lineage>
        <taxon>Bacteria</taxon>
        <taxon>Bacillati</taxon>
        <taxon>Bacillota</taxon>
        <taxon>Bacilli</taxon>
        <taxon>Bacillales</taxon>
        <taxon>Paenibacillaceae</taxon>
        <taxon>Cohnella</taxon>
    </lineage>
</organism>
<dbReference type="SUPFAM" id="SSF46785">
    <property type="entry name" value="Winged helix' DNA-binding domain"/>
    <property type="match status" value="1"/>
</dbReference>
<dbReference type="PRINTS" id="PR00039">
    <property type="entry name" value="HTHLYSR"/>
</dbReference>
<dbReference type="InterPro" id="IPR005119">
    <property type="entry name" value="LysR_subst-bd"/>
</dbReference>
<dbReference type="EMBL" id="AP019400">
    <property type="protein sequence ID" value="BBI36319.1"/>
    <property type="molecule type" value="Genomic_DNA"/>
</dbReference>
<name>A0A3T1DE00_9BACL</name>
<dbReference type="Pfam" id="PF00126">
    <property type="entry name" value="HTH_1"/>
    <property type="match status" value="1"/>
</dbReference>
<evidence type="ECO:0000256" key="4">
    <source>
        <dbReference type="ARBA" id="ARBA00023163"/>
    </source>
</evidence>
<dbReference type="GO" id="GO:0005829">
    <property type="term" value="C:cytosol"/>
    <property type="evidence" value="ECO:0007669"/>
    <property type="project" value="TreeGrafter"/>
</dbReference>
<dbReference type="AlphaFoldDB" id="A0A3T1DE00"/>
<dbReference type="RefSeq" id="WP_130615711.1">
    <property type="nucleotide sequence ID" value="NZ_AP019400.1"/>
</dbReference>
<dbReference type="SUPFAM" id="SSF53850">
    <property type="entry name" value="Periplasmic binding protein-like II"/>
    <property type="match status" value="1"/>
</dbReference>
<dbReference type="InterPro" id="IPR050950">
    <property type="entry name" value="HTH-type_LysR_regulators"/>
</dbReference>
<dbReference type="PANTHER" id="PTHR30419:SF8">
    <property type="entry name" value="NITROGEN ASSIMILATION TRANSCRIPTIONAL ACTIVATOR-RELATED"/>
    <property type="match status" value="1"/>
</dbReference>
<keyword evidence="4" id="KW-0804">Transcription</keyword>
<dbReference type="PROSITE" id="PS50931">
    <property type="entry name" value="HTH_LYSR"/>
    <property type="match status" value="1"/>
</dbReference>
<dbReference type="Gene3D" id="3.40.190.290">
    <property type="match status" value="1"/>
</dbReference>
<dbReference type="CDD" id="cd05466">
    <property type="entry name" value="PBP2_LTTR_substrate"/>
    <property type="match status" value="1"/>
</dbReference>
<dbReference type="Proteomes" id="UP000289856">
    <property type="component" value="Chromosome"/>
</dbReference>
<dbReference type="InterPro" id="IPR000847">
    <property type="entry name" value="LysR_HTH_N"/>
</dbReference>
<evidence type="ECO:0000256" key="3">
    <source>
        <dbReference type="ARBA" id="ARBA00023125"/>
    </source>
</evidence>
<keyword evidence="2" id="KW-0805">Transcription regulation</keyword>
<evidence type="ECO:0000256" key="2">
    <source>
        <dbReference type="ARBA" id="ARBA00023015"/>
    </source>
</evidence>